<dbReference type="InterPro" id="IPR010982">
    <property type="entry name" value="Lambda_DNA-bd_dom_sf"/>
</dbReference>
<dbReference type="GO" id="GO:0003677">
    <property type="term" value="F:DNA binding"/>
    <property type="evidence" value="ECO:0007669"/>
    <property type="project" value="InterPro"/>
</dbReference>
<reference evidence="2" key="1">
    <citation type="journal article" date="2021" name="Proc. Natl. Acad. Sci. U.S.A.">
        <title>A Catalog of Tens of Thousands of Viruses from Human Metagenomes Reveals Hidden Associations with Chronic Diseases.</title>
        <authorList>
            <person name="Tisza M.J."/>
            <person name="Buck C.B."/>
        </authorList>
    </citation>
    <scope>NUCLEOTIDE SEQUENCE</scope>
    <source>
        <strain evidence="2">Ct31P9</strain>
    </source>
</reference>
<evidence type="ECO:0000313" key="2">
    <source>
        <dbReference type="EMBL" id="DAF57711.1"/>
    </source>
</evidence>
<accession>A0A8S5T416</accession>
<feature type="domain" description="HTH cro/C1-type" evidence="1">
    <location>
        <begin position="4"/>
        <end position="39"/>
    </location>
</feature>
<evidence type="ECO:0000259" key="1">
    <source>
        <dbReference type="PROSITE" id="PS50943"/>
    </source>
</evidence>
<dbReference type="SMART" id="SM00530">
    <property type="entry name" value="HTH_XRE"/>
    <property type="match status" value="1"/>
</dbReference>
<dbReference type="PROSITE" id="PS50943">
    <property type="entry name" value="HTH_CROC1"/>
    <property type="match status" value="1"/>
</dbReference>
<protein>
    <submittedName>
        <fullName evidence="2">Helix-turn-helix domain protein</fullName>
    </submittedName>
</protein>
<organism evidence="2">
    <name type="scientific">Myoviridae sp. ct31P9</name>
    <dbReference type="NCBI Taxonomy" id="2827657"/>
    <lineage>
        <taxon>Viruses</taxon>
        <taxon>Duplodnaviria</taxon>
        <taxon>Heunggongvirae</taxon>
        <taxon>Uroviricota</taxon>
        <taxon>Caudoviricetes</taxon>
    </lineage>
</organism>
<dbReference type="EMBL" id="BK032738">
    <property type="protein sequence ID" value="DAF57711.1"/>
    <property type="molecule type" value="Genomic_DNA"/>
</dbReference>
<dbReference type="SUPFAM" id="SSF47413">
    <property type="entry name" value="lambda repressor-like DNA-binding domains"/>
    <property type="match status" value="1"/>
</dbReference>
<dbReference type="Pfam" id="PF01381">
    <property type="entry name" value="HTH_3"/>
    <property type="match status" value="1"/>
</dbReference>
<sequence length="126" mass="14825">MNKIKAAREAAGLTQAEVYEVLRIPMRTLQDWENERRTPPEWAERLIIEKLEQIKEKKTMTYEVRVSTIESGWETVYEGTKEKCMEEYQNQLEVDKEEGTTNFATQVIDGFGTIIAEHKGDDYYKR</sequence>
<dbReference type="Gene3D" id="1.10.260.40">
    <property type="entry name" value="lambda repressor-like DNA-binding domains"/>
    <property type="match status" value="1"/>
</dbReference>
<dbReference type="InterPro" id="IPR001387">
    <property type="entry name" value="Cro/C1-type_HTH"/>
</dbReference>
<name>A0A8S5T416_9CAUD</name>
<dbReference type="CDD" id="cd00093">
    <property type="entry name" value="HTH_XRE"/>
    <property type="match status" value="1"/>
</dbReference>
<proteinExistence type="predicted"/>